<feature type="transmembrane region" description="Helical" evidence="1">
    <location>
        <begin position="37"/>
        <end position="64"/>
    </location>
</feature>
<feature type="transmembrane region" description="Helical" evidence="1">
    <location>
        <begin position="6"/>
        <end position="25"/>
    </location>
</feature>
<sequence>MWWIIGIIFFVGVIWLIVQGIRNGVKKFNTSSSARVKYFLFMLILFYAHGMNFGFSWIVALFLFSPFLLRFYKNLKNNLGNGLIKNQIKEWESQHAPRFSYSEIYKMFDGVPESIAKTDANTQIYFGETIPYGRANNFLNYFEKSIELEEVLYYSPKRSLEDEELREYGMIVTLGGIYLSNQYLLDSKKREYGVDLFDIRFKGLFVTNLHEDILTLIYNDLSGVRLRRGECSIPLEVIDELCKFLINNRFTLSLLKENISDDTISDGINYKNALKEVEETFSKNQNESYSNDILTNAGTVGAMHSMAGQYGELKNLMNGRQGHGYGAEYGNNTMDKLRGKSVQNAGQKLVDGRQVKNGADRIVNGVEIQTKYCRSASSTLGEIIDHDRLRYWNSEGKPMRIEVPREQYKKVVNDLQRKIDNGEIKDLPKGTKATKIIAKGLLTYLESQRVAKGGTIEGLVVDTANGVITCAYAGGISALMNFATNIWAGASLEDSIASSVKVSAKVMGRGTAIYVLSMQLSRKEFVNYFKGHTLDGILNGTGYSTILNPAYIASEKLARDIKGSTLARSTLGNKLQLQKIDGKMVISSGVMFAFTFGPDIARTMVGRISTKQLFKNATTSSAAIAGAAIGNTFMPVVGAVVGGAVGGFIAKSVLDEFIEDDAKEMFQVLKEEFIDCVMLMNLKKEEFAEMLSMTMGNPELPHVLRDMYASQNVRNYARENLVEEAAVIILGKRKRITADMMDEAMNKYIEAEYTLTKELA</sequence>
<gene>
    <name evidence="2" type="ORF">SAMN05421804_10513</name>
</gene>
<keyword evidence="1" id="KW-1133">Transmembrane helix</keyword>
<dbReference type="RefSeq" id="WP_031576666.1">
    <property type="nucleotide sequence ID" value="NZ_FNDZ01000005.1"/>
</dbReference>
<protein>
    <recommendedName>
        <fullName evidence="4">Inner membrane protein yeeR</fullName>
    </recommendedName>
</protein>
<evidence type="ECO:0008006" key="4">
    <source>
        <dbReference type="Google" id="ProtNLM"/>
    </source>
</evidence>
<dbReference type="EMBL" id="FNDZ01000005">
    <property type="protein sequence ID" value="SDI88350.1"/>
    <property type="molecule type" value="Genomic_DNA"/>
</dbReference>
<dbReference type="Proteomes" id="UP000183255">
    <property type="component" value="Unassembled WGS sequence"/>
</dbReference>
<keyword evidence="1" id="KW-0812">Transmembrane</keyword>
<accession>A0A1G8P9A1</accession>
<reference evidence="2 3" key="1">
    <citation type="submission" date="2016-10" db="EMBL/GenBank/DDBJ databases">
        <authorList>
            <person name="de Groot N.N."/>
        </authorList>
    </citation>
    <scope>NUCLEOTIDE SEQUENCE [LARGE SCALE GENOMIC DNA]</scope>
    <source>
        <strain evidence="2 3">CGMCC 1.5058</strain>
    </source>
</reference>
<name>A0A1G8P9A1_9CLOT</name>
<keyword evidence="1" id="KW-0472">Membrane</keyword>
<evidence type="ECO:0000313" key="3">
    <source>
        <dbReference type="Proteomes" id="UP000183255"/>
    </source>
</evidence>
<organism evidence="2 3">
    <name type="scientific">Proteiniclasticum ruminis</name>
    <dbReference type="NCBI Taxonomy" id="398199"/>
    <lineage>
        <taxon>Bacteria</taxon>
        <taxon>Bacillati</taxon>
        <taxon>Bacillota</taxon>
        <taxon>Clostridia</taxon>
        <taxon>Eubacteriales</taxon>
        <taxon>Clostridiaceae</taxon>
        <taxon>Proteiniclasticum</taxon>
    </lineage>
</organism>
<evidence type="ECO:0000256" key="1">
    <source>
        <dbReference type="SAM" id="Phobius"/>
    </source>
</evidence>
<evidence type="ECO:0000313" key="2">
    <source>
        <dbReference type="EMBL" id="SDI88350.1"/>
    </source>
</evidence>
<proteinExistence type="predicted"/>
<dbReference type="AlphaFoldDB" id="A0A1G8P9A1"/>